<dbReference type="EMBL" id="PSNW01000002">
    <property type="protein sequence ID" value="PPE74795.1"/>
    <property type="molecule type" value="Genomic_DNA"/>
</dbReference>
<name>A0A2S5TIK6_9GAMM</name>
<dbReference type="RefSeq" id="WP_165797307.1">
    <property type="nucleotide sequence ID" value="NZ_PSNW01000002.1"/>
</dbReference>
<organism evidence="1 2">
    <name type="scientific">Solimonas fluminis</name>
    <dbReference type="NCBI Taxonomy" id="2086571"/>
    <lineage>
        <taxon>Bacteria</taxon>
        <taxon>Pseudomonadati</taxon>
        <taxon>Pseudomonadota</taxon>
        <taxon>Gammaproteobacteria</taxon>
        <taxon>Nevskiales</taxon>
        <taxon>Nevskiaceae</taxon>
        <taxon>Solimonas</taxon>
    </lineage>
</organism>
<dbReference type="SUPFAM" id="SSF53098">
    <property type="entry name" value="Ribonuclease H-like"/>
    <property type="match status" value="1"/>
</dbReference>
<sequence>MPWHEVSVVEQRLEFVRLARQQGVSLAELCRRFGISRVTGYKWLERAGAGQALTDRSRRPQSSPRRTAEEITEQVLSLRRQHPAWGGRKLAHRLMRLGHEDVPAPSTITHILRRNGLIGAEQSAEAMPWQRFEHAAPNDLWQMDFKGDFAAGNRRRCHPLTVLDDHSRYNLVLQACSSQNTAEVRGHLTRSFQRY</sequence>
<dbReference type="InterPro" id="IPR036397">
    <property type="entry name" value="RNaseH_sf"/>
</dbReference>
<proteinExistence type="predicted"/>
<dbReference type="PANTHER" id="PTHR35004">
    <property type="entry name" value="TRANSPOSASE RV3428C-RELATED"/>
    <property type="match status" value="1"/>
</dbReference>
<dbReference type="InterPro" id="IPR012337">
    <property type="entry name" value="RNaseH-like_sf"/>
</dbReference>
<dbReference type="InterPro" id="IPR009057">
    <property type="entry name" value="Homeodomain-like_sf"/>
</dbReference>
<dbReference type="Gene3D" id="3.30.420.10">
    <property type="entry name" value="Ribonuclease H-like superfamily/Ribonuclease H"/>
    <property type="match status" value="1"/>
</dbReference>
<comment type="caution">
    <text evidence="1">The sequence shown here is derived from an EMBL/GenBank/DDBJ whole genome shotgun (WGS) entry which is preliminary data.</text>
</comment>
<dbReference type="Pfam" id="PF13565">
    <property type="entry name" value="HTH_32"/>
    <property type="match status" value="1"/>
</dbReference>
<dbReference type="GO" id="GO:0003676">
    <property type="term" value="F:nucleic acid binding"/>
    <property type="evidence" value="ECO:0007669"/>
    <property type="project" value="InterPro"/>
</dbReference>
<dbReference type="Gene3D" id="1.10.10.60">
    <property type="entry name" value="Homeodomain-like"/>
    <property type="match status" value="1"/>
</dbReference>
<accession>A0A2S5TIK6</accession>
<dbReference type="PANTHER" id="PTHR35004:SF6">
    <property type="entry name" value="TRANSPOSASE"/>
    <property type="match status" value="1"/>
</dbReference>
<feature type="non-terminal residue" evidence="1">
    <location>
        <position position="195"/>
    </location>
</feature>
<dbReference type="AlphaFoldDB" id="A0A2S5TIK6"/>
<keyword evidence="2" id="KW-1185">Reference proteome</keyword>
<dbReference type="SUPFAM" id="SSF46689">
    <property type="entry name" value="Homeodomain-like"/>
    <property type="match status" value="1"/>
</dbReference>
<protein>
    <submittedName>
        <fullName evidence="1">IS481 family transposase</fullName>
    </submittedName>
</protein>
<gene>
    <name evidence="1" type="ORF">C3942_03735</name>
</gene>
<evidence type="ECO:0000313" key="2">
    <source>
        <dbReference type="Proteomes" id="UP000238220"/>
    </source>
</evidence>
<evidence type="ECO:0000313" key="1">
    <source>
        <dbReference type="EMBL" id="PPE74795.1"/>
    </source>
</evidence>
<reference evidence="1 2" key="1">
    <citation type="submission" date="2018-02" db="EMBL/GenBank/DDBJ databases">
        <title>Genome sequencing of Solimonas sp. HR-BB.</title>
        <authorList>
            <person name="Lee Y."/>
            <person name="Jeon C.O."/>
        </authorList>
    </citation>
    <scope>NUCLEOTIDE SEQUENCE [LARGE SCALE GENOMIC DNA]</scope>
    <source>
        <strain evidence="1 2">HR-BB</strain>
    </source>
</reference>
<dbReference type="Proteomes" id="UP000238220">
    <property type="component" value="Unassembled WGS sequence"/>
</dbReference>